<evidence type="ECO:0000313" key="3">
    <source>
        <dbReference type="Proteomes" id="UP000031656"/>
    </source>
</evidence>
<dbReference type="InterPro" id="IPR051045">
    <property type="entry name" value="TonB-dependent_transducer"/>
</dbReference>
<dbReference type="PANTHER" id="PTHR33446">
    <property type="entry name" value="PROTEIN TONB-RELATED"/>
    <property type="match status" value="1"/>
</dbReference>
<sequence>MPSGISPFFVPADWRKIQSLHRVTNSFPDERHIMRRSVIRPLLALTLFLAGGSLSAQAEDHPLGAMLDPHHHSPLIYPPAELEFHKSGTAHVRCTISAAGIATDCQSSASQPDFGLAAEQMAYSSTFLPAYQNSVAVPGTWEKTYTFHASPDLTTPMLDKAHTPPPHYPEAADAAGIGGHITVLCQIDPMGAAHDCTVSDGPPILQRASLAYFSLARYYPALKDGQPVAAQYRGNITWDTTHPVDQQGFR</sequence>
<gene>
    <name evidence="2" type="ORF">GLS_c02880</name>
</gene>
<dbReference type="GO" id="GO:0031992">
    <property type="term" value="F:energy transducer activity"/>
    <property type="evidence" value="ECO:0007669"/>
    <property type="project" value="TreeGrafter"/>
</dbReference>
<dbReference type="SUPFAM" id="SSF74653">
    <property type="entry name" value="TolA/TonB C-terminal domain"/>
    <property type="match status" value="2"/>
</dbReference>
<evidence type="ECO:0000259" key="1">
    <source>
        <dbReference type="Pfam" id="PF03544"/>
    </source>
</evidence>
<reference evidence="2 3" key="1">
    <citation type="journal article" date="2015" name="Appl. Microbiol. Biotechnol.">
        <title>The consequence of an additional NADH dehydrogenase paralog on the growth of Gluconobacter oxydans DSM3504.</title>
        <authorList>
            <person name="Kostner D."/>
            <person name="Luchterhand B."/>
            <person name="Junker A."/>
            <person name="Volland S."/>
            <person name="Daniel R."/>
            <person name="Buchs J."/>
            <person name="Liebl W."/>
            <person name="Ehrenreich A."/>
        </authorList>
    </citation>
    <scope>NUCLEOTIDE SEQUENCE [LARGE SCALE GENOMIC DNA]</scope>
    <source>
        <strain evidence="2">DSM 3504</strain>
    </source>
</reference>
<evidence type="ECO:0000313" key="2">
    <source>
        <dbReference type="EMBL" id="AHK70205.1"/>
    </source>
</evidence>
<dbReference type="Gene3D" id="3.30.1150.10">
    <property type="match status" value="2"/>
</dbReference>
<feature type="domain" description="TonB C-terminal" evidence="1">
    <location>
        <begin position="75"/>
        <end position="147"/>
    </location>
</feature>
<dbReference type="PANTHER" id="PTHR33446:SF2">
    <property type="entry name" value="PROTEIN TONB"/>
    <property type="match status" value="1"/>
</dbReference>
<dbReference type="AlphaFoldDB" id="A0A067Z3Q1"/>
<feature type="domain" description="TonB C-terminal" evidence="1">
    <location>
        <begin position="164"/>
        <end position="239"/>
    </location>
</feature>
<dbReference type="Pfam" id="PF03544">
    <property type="entry name" value="TonB_C"/>
    <property type="match status" value="2"/>
</dbReference>
<dbReference type="GO" id="GO:0055085">
    <property type="term" value="P:transmembrane transport"/>
    <property type="evidence" value="ECO:0007669"/>
    <property type="project" value="InterPro"/>
</dbReference>
<organism evidence="2 3">
    <name type="scientific">Gluconobacter oxydans DSM 3504</name>
    <dbReference type="NCBI Taxonomy" id="1288313"/>
    <lineage>
        <taxon>Bacteria</taxon>
        <taxon>Pseudomonadati</taxon>
        <taxon>Pseudomonadota</taxon>
        <taxon>Alphaproteobacteria</taxon>
        <taxon>Acetobacterales</taxon>
        <taxon>Acetobacteraceae</taxon>
        <taxon>Gluconobacter</taxon>
    </lineage>
</organism>
<protein>
    <recommendedName>
        <fullName evidence="1">TonB C-terminal domain-containing protein</fullName>
    </recommendedName>
</protein>
<name>A0A067Z3Q1_GLUOY</name>
<dbReference type="GO" id="GO:0098797">
    <property type="term" value="C:plasma membrane protein complex"/>
    <property type="evidence" value="ECO:0007669"/>
    <property type="project" value="TreeGrafter"/>
</dbReference>
<dbReference type="KEGG" id="goy:GLS_c02880"/>
<accession>A0A067Z3Q1</accession>
<dbReference type="HOGENOM" id="CLU_1110179_0_0_5"/>
<dbReference type="InterPro" id="IPR037682">
    <property type="entry name" value="TonB_C"/>
</dbReference>
<dbReference type="Proteomes" id="UP000031656">
    <property type="component" value="Chromosome"/>
</dbReference>
<proteinExistence type="predicted"/>
<dbReference type="EMBL" id="CP004373">
    <property type="protein sequence ID" value="AHK70205.1"/>
    <property type="molecule type" value="Genomic_DNA"/>
</dbReference>